<evidence type="ECO:0000313" key="15">
    <source>
        <dbReference type="EMBL" id="MER6975971.1"/>
    </source>
</evidence>
<name>A0ABV1VVM3_9ACTN</name>
<dbReference type="PRINTS" id="PR00344">
    <property type="entry name" value="BCTRLSENSOR"/>
</dbReference>
<evidence type="ECO:0000256" key="3">
    <source>
        <dbReference type="ARBA" id="ARBA00012438"/>
    </source>
</evidence>
<reference evidence="15 16" key="1">
    <citation type="submission" date="2024-06" db="EMBL/GenBank/DDBJ databases">
        <title>The Natural Products Discovery Center: Release of the First 8490 Sequenced Strains for Exploring Actinobacteria Biosynthetic Diversity.</title>
        <authorList>
            <person name="Kalkreuter E."/>
            <person name="Kautsar S.A."/>
            <person name="Yang D."/>
            <person name="Bader C.D."/>
            <person name="Teijaro C.N."/>
            <person name="Fluegel L."/>
            <person name="Davis C.M."/>
            <person name="Simpson J.R."/>
            <person name="Lauterbach L."/>
            <person name="Steele A.D."/>
            <person name="Gui C."/>
            <person name="Meng S."/>
            <person name="Li G."/>
            <person name="Viehrig K."/>
            <person name="Ye F."/>
            <person name="Su P."/>
            <person name="Kiefer A.F."/>
            <person name="Nichols A."/>
            <person name="Cepeda A.J."/>
            <person name="Yan W."/>
            <person name="Fan B."/>
            <person name="Jiang Y."/>
            <person name="Adhikari A."/>
            <person name="Zheng C.-J."/>
            <person name="Schuster L."/>
            <person name="Cowan T.M."/>
            <person name="Smanski M.J."/>
            <person name="Chevrette M.G."/>
            <person name="De Carvalho L.P.S."/>
            <person name="Shen B."/>
        </authorList>
    </citation>
    <scope>NUCLEOTIDE SEQUENCE [LARGE SCALE GENOMIC DNA]</scope>
    <source>
        <strain evidence="15 16">NPDC000634</strain>
    </source>
</reference>
<dbReference type="SUPFAM" id="SSF55874">
    <property type="entry name" value="ATPase domain of HSP90 chaperone/DNA topoisomerase II/histidine kinase"/>
    <property type="match status" value="1"/>
</dbReference>
<evidence type="ECO:0000256" key="4">
    <source>
        <dbReference type="ARBA" id="ARBA00022553"/>
    </source>
</evidence>
<keyword evidence="9" id="KW-0902">Two-component regulatory system</keyword>
<comment type="catalytic activity">
    <reaction evidence="1">
        <text>ATP + protein L-histidine = ADP + protein N-phospho-L-histidine.</text>
        <dbReference type="EC" id="2.7.13.3"/>
    </reaction>
</comment>
<keyword evidence="7 15" id="KW-0418">Kinase</keyword>
<evidence type="ECO:0000259" key="14">
    <source>
        <dbReference type="PROSITE" id="PS50885"/>
    </source>
</evidence>
<dbReference type="Pfam" id="PF02518">
    <property type="entry name" value="HATPase_c"/>
    <property type="match status" value="1"/>
</dbReference>
<feature type="transmembrane region" description="Helical" evidence="12">
    <location>
        <begin position="15"/>
        <end position="37"/>
    </location>
</feature>
<dbReference type="SMART" id="SM00388">
    <property type="entry name" value="HisKA"/>
    <property type="match status" value="1"/>
</dbReference>
<keyword evidence="16" id="KW-1185">Reference proteome</keyword>
<keyword evidence="5" id="KW-0808">Transferase</keyword>
<dbReference type="InterPro" id="IPR005467">
    <property type="entry name" value="His_kinase_dom"/>
</dbReference>
<keyword evidence="6 12" id="KW-0812">Transmembrane</keyword>
<evidence type="ECO:0000256" key="6">
    <source>
        <dbReference type="ARBA" id="ARBA00022692"/>
    </source>
</evidence>
<dbReference type="Pfam" id="PF00672">
    <property type="entry name" value="HAMP"/>
    <property type="match status" value="1"/>
</dbReference>
<comment type="caution">
    <text evidence="15">The sequence shown here is derived from an EMBL/GenBank/DDBJ whole genome shotgun (WGS) entry which is preliminary data.</text>
</comment>
<evidence type="ECO:0000256" key="5">
    <source>
        <dbReference type="ARBA" id="ARBA00022679"/>
    </source>
</evidence>
<evidence type="ECO:0000256" key="2">
    <source>
        <dbReference type="ARBA" id="ARBA00004236"/>
    </source>
</evidence>
<dbReference type="PROSITE" id="PS50109">
    <property type="entry name" value="HIS_KIN"/>
    <property type="match status" value="1"/>
</dbReference>
<sequence>MDRRPGLSVRLKLTLSYTGFLMVAGALMLITGWLFLTRVKHVGLVFIPDYRLSVARDFAPMAAMTMLFLLVFGLGGGWFLAGRMLAPLNHITQATRTAANGSLSHRIRLPGRQDEFHELADAFDTMLARLEAHVAEQQRFAANASHELRTPLAVSKSLLDLAHTDPDRDTGEIIERLRVVNTRAIDLTEALLLLSRAGRRSFPREPVDLSLMAEEATETLLPLAEKHGVTLETDGDIAPAIGSRALLLQLTTNLVHNAIVHNLPEQGGAWVTTEVRSKTVVLTVENTGEQITPELVSTLTEPFQRGTERVHTDHAGVGLGLAVVKTITHAHDGTLTLTPRAAGGLRITVELPTQSPHHGSGASLRPWTAPRRNPSDAGPPLTMDTTPRWTQ</sequence>
<evidence type="ECO:0000256" key="7">
    <source>
        <dbReference type="ARBA" id="ARBA00022777"/>
    </source>
</evidence>
<keyword evidence="8 12" id="KW-1133">Transmembrane helix</keyword>
<dbReference type="PROSITE" id="PS50885">
    <property type="entry name" value="HAMP"/>
    <property type="match status" value="1"/>
</dbReference>
<dbReference type="Pfam" id="PF00512">
    <property type="entry name" value="HisKA"/>
    <property type="match status" value="1"/>
</dbReference>
<dbReference type="InterPro" id="IPR036097">
    <property type="entry name" value="HisK_dim/P_sf"/>
</dbReference>
<comment type="subcellular location">
    <subcellularLocation>
        <location evidence="2">Cell membrane</location>
    </subcellularLocation>
</comment>
<evidence type="ECO:0000313" key="16">
    <source>
        <dbReference type="Proteomes" id="UP001458415"/>
    </source>
</evidence>
<keyword evidence="4" id="KW-0597">Phosphoprotein</keyword>
<dbReference type="EC" id="2.7.13.3" evidence="3"/>
<dbReference type="CDD" id="cd06225">
    <property type="entry name" value="HAMP"/>
    <property type="match status" value="1"/>
</dbReference>
<organism evidence="15 16">
    <name type="scientific">Streptomyces carpinensis</name>
    <dbReference type="NCBI Taxonomy" id="66369"/>
    <lineage>
        <taxon>Bacteria</taxon>
        <taxon>Bacillati</taxon>
        <taxon>Actinomycetota</taxon>
        <taxon>Actinomycetes</taxon>
        <taxon>Kitasatosporales</taxon>
        <taxon>Streptomycetaceae</taxon>
        <taxon>Streptomyces</taxon>
    </lineage>
</organism>
<evidence type="ECO:0000259" key="13">
    <source>
        <dbReference type="PROSITE" id="PS50109"/>
    </source>
</evidence>
<dbReference type="SMART" id="SM00304">
    <property type="entry name" value="HAMP"/>
    <property type="match status" value="1"/>
</dbReference>
<feature type="region of interest" description="Disordered" evidence="11">
    <location>
        <begin position="351"/>
        <end position="391"/>
    </location>
</feature>
<dbReference type="SUPFAM" id="SSF47384">
    <property type="entry name" value="Homodimeric domain of signal transducing histidine kinase"/>
    <property type="match status" value="1"/>
</dbReference>
<protein>
    <recommendedName>
        <fullName evidence="3">histidine kinase</fullName>
        <ecNumber evidence="3">2.7.13.3</ecNumber>
    </recommendedName>
</protein>
<dbReference type="Proteomes" id="UP001458415">
    <property type="component" value="Unassembled WGS sequence"/>
</dbReference>
<dbReference type="CDD" id="cd00082">
    <property type="entry name" value="HisKA"/>
    <property type="match status" value="1"/>
</dbReference>
<dbReference type="InterPro" id="IPR050428">
    <property type="entry name" value="TCS_sensor_his_kinase"/>
</dbReference>
<evidence type="ECO:0000256" key="11">
    <source>
        <dbReference type="SAM" id="MobiDB-lite"/>
    </source>
</evidence>
<evidence type="ECO:0000256" key="12">
    <source>
        <dbReference type="SAM" id="Phobius"/>
    </source>
</evidence>
<dbReference type="Gene3D" id="1.10.287.130">
    <property type="match status" value="1"/>
</dbReference>
<evidence type="ECO:0000256" key="8">
    <source>
        <dbReference type="ARBA" id="ARBA00022989"/>
    </source>
</evidence>
<dbReference type="Gene3D" id="6.10.340.10">
    <property type="match status" value="1"/>
</dbReference>
<dbReference type="SMART" id="SM00387">
    <property type="entry name" value="HATPase_c"/>
    <property type="match status" value="1"/>
</dbReference>
<gene>
    <name evidence="15" type="ORF">ABT317_02670</name>
</gene>
<dbReference type="SUPFAM" id="SSF158472">
    <property type="entry name" value="HAMP domain-like"/>
    <property type="match status" value="1"/>
</dbReference>
<evidence type="ECO:0000256" key="1">
    <source>
        <dbReference type="ARBA" id="ARBA00000085"/>
    </source>
</evidence>
<dbReference type="InterPro" id="IPR036890">
    <property type="entry name" value="HATPase_C_sf"/>
</dbReference>
<feature type="transmembrane region" description="Helical" evidence="12">
    <location>
        <begin position="58"/>
        <end position="81"/>
    </location>
</feature>
<accession>A0ABV1VVM3</accession>
<keyword evidence="10 12" id="KW-0472">Membrane</keyword>
<dbReference type="GO" id="GO:0016301">
    <property type="term" value="F:kinase activity"/>
    <property type="evidence" value="ECO:0007669"/>
    <property type="project" value="UniProtKB-KW"/>
</dbReference>
<dbReference type="EMBL" id="JBEPCU010000017">
    <property type="protein sequence ID" value="MER6975971.1"/>
    <property type="molecule type" value="Genomic_DNA"/>
</dbReference>
<proteinExistence type="predicted"/>
<feature type="domain" description="HAMP" evidence="14">
    <location>
        <begin position="82"/>
        <end position="135"/>
    </location>
</feature>
<evidence type="ECO:0000256" key="9">
    <source>
        <dbReference type="ARBA" id="ARBA00023012"/>
    </source>
</evidence>
<dbReference type="InterPro" id="IPR003594">
    <property type="entry name" value="HATPase_dom"/>
</dbReference>
<dbReference type="InterPro" id="IPR003660">
    <property type="entry name" value="HAMP_dom"/>
</dbReference>
<evidence type="ECO:0000256" key="10">
    <source>
        <dbReference type="ARBA" id="ARBA00023136"/>
    </source>
</evidence>
<dbReference type="PANTHER" id="PTHR45436:SF5">
    <property type="entry name" value="SENSOR HISTIDINE KINASE TRCS"/>
    <property type="match status" value="1"/>
</dbReference>
<dbReference type="InterPro" id="IPR003661">
    <property type="entry name" value="HisK_dim/P_dom"/>
</dbReference>
<dbReference type="RefSeq" id="WP_208640542.1">
    <property type="nucleotide sequence ID" value="NZ_MUBM01000020.1"/>
</dbReference>
<dbReference type="InterPro" id="IPR004358">
    <property type="entry name" value="Sig_transdc_His_kin-like_C"/>
</dbReference>
<feature type="domain" description="Histidine kinase" evidence="13">
    <location>
        <begin position="143"/>
        <end position="355"/>
    </location>
</feature>
<dbReference type="Gene3D" id="3.30.565.10">
    <property type="entry name" value="Histidine kinase-like ATPase, C-terminal domain"/>
    <property type="match status" value="1"/>
</dbReference>
<dbReference type="PANTHER" id="PTHR45436">
    <property type="entry name" value="SENSOR HISTIDINE KINASE YKOH"/>
    <property type="match status" value="1"/>
</dbReference>